<sequence>MPSTSYSEDAVENARLINALLVTTMSILSWLSLATIVTALFNTTFEVTLDNFSPSFATDYGDGLYGPWWVYDRNTGFFQNNPVGRSSGGLDVCFVAQAFRVFGEAEVRPERSSPETSKGFVGAAALVGSDKPSLNEWEKQATYRPTVVGSGAAMDMRTSAFSSGDLVPDSGNPWEVGQNLTWPIFSGDNMVLRSLQELTVTLPPNTSLARVHGPVGHFGGLPSVNSSGLLRNGIKLRRFDKTCTAILDPLPPWFNQSAGIDALPMAWQSTGRNITNSTLFLFPLDPSVRYTLKVLPRYNTSVCAVSGITTYPFHYDYQRATEDMTTEVENGGKSDKTGAIIGAVVGTVGCLLAVAVAVFLTRSYLTKHRSKPEKGFVVDRPGSGEIVPFVQQPGASAGVTFRKGGASANNPSLLIRWRDIEHERTDRIGDDSISTTRSGSSQPLLSTTPTSDVEEGVAISGDDSNAEAGPSSRRAVHEEDNEDASVDVLPPLYRESWDQHRRRQDLDSGASGVRLAEECRRP</sequence>
<proteinExistence type="predicted"/>
<dbReference type="HOGENOM" id="CLU_515047_0_0_1"/>
<protein>
    <submittedName>
        <fullName evidence="3">Uncharacterized protein</fullName>
    </submittedName>
</protein>
<keyword evidence="2" id="KW-0812">Transmembrane</keyword>
<feature type="transmembrane region" description="Helical" evidence="2">
    <location>
        <begin position="339"/>
        <end position="361"/>
    </location>
</feature>
<organism evidence="3 4">
    <name type="scientific">Trichosporon asahii var. asahii (strain ATCC 90039 / CBS 2479 / JCM 2466 / KCTC 7840 / NBRC 103889/ NCYC 2677 / UAMH 7654)</name>
    <name type="common">Yeast</name>
    <dbReference type="NCBI Taxonomy" id="1186058"/>
    <lineage>
        <taxon>Eukaryota</taxon>
        <taxon>Fungi</taxon>
        <taxon>Dikarya</taxon>
        <taxon>Basidiomycota</taxon>
        <taxon>Agaricomycotina</taxon>
        <taxon>Tremellomycetes</taxon>
        <taxon>Trichosporonales</taxon>
        <taxon>Trichosporonaceae</taxon>
        <taxon>Trichosporon</taxon>
    </lineage>
</organism>
<keyword evidence="2" id="KW-0472">Membrane</keyword>
<comment type="caution">
    <text evidence="3">The sequence shown here is derived from an EMBL/GenBank/DDBJ whole genome shotgun (WGS) entry which is preliminary data.</text>
</comment>
<evidence type="ECO:0000256" key="1">
    <source>
        <dbReference type="SAM" id="MobiDB-lite"/>
    </source>
</evidence>
<dbReference type="AlphaFoldDB" id="J6F4P5"/>
<dbReference type="EMBL" id="ALBS01000124">
    <property type="protein sequence ID" value="EJT50237.1"/>
    <property type="molecule type" value="Genomic_DNA"/>
</dbReference>
<dbReference type="RefSeq" id="XP_014181328.1">
    <property type="nucleotide sequence ID" value="XM_014325853.1"/>
</dbReference>
<accession>J6F4P5</accession>
<feature type="compositionally biased region" description="Low complexity" evidence="1">
    <location>
        <begin position="438"/>
        <end position="451"/>
    </location>
</feature>
<reference evidence="3 4" key="1">
    <citation type="journal article" date="2012" name="Eukaryot. Cell">
        <title>Draft genome sequence of CBS 2479, the standard type strain of Trichosporon asahii.</title>
        <authorList>
            <person name="Yang R.Y."/>
            <person name="Li H.T."/>
            <person name="Zhu H."/>
            <person name="Zhou G.P."/>
            <person name="Wang M."/>
            <person name="Wang L."/>
        </authorList>
    </citation>
    <scope>NUCLEOTIDE SEQUENCE [LARGE SCALE GENOMIC DNA]</scope>
    <source>
        <strain evidence="4">ATCC 90039 / CBS 2479 / JCM 2466 / KCTC 7840 / NCYC 2677 / UAMH 7654</strain>
    </source>
</reference>
<dbReference type="GeneID" id="25984052"/>
<dbReference type="KEGG" id="tasa:A1Q1_00538"/>
<name>J6F4P5_TRIAS</name>
<feature type="region of interest" description="Disordered" evidence="1">
    <location>
        <begin position="426"/>
        <end position="522"/>
    </location>
</feature>
<feature type="transmembrane region" description="Helical" evidence="2">
    <location>
        <begin position="20"/>
        <end position="41"/>
    </location>
</feature>
<gene>
    <name evidence="3" type="ORF">A1Q1_00538</name>
</gene>
<dbReference type="VEuPathDB" id="FungiDB:A1Q1_00538"/>
<evidence type="ECO:0000313" key="4">
    <source>
        <dbReference type="Proteomes" id="UP000002748"/>
    </source>
</evidence>
<keyword evidence="2" id="KW-1133">Transmembrane helix</keyword>
<evidence type="ECO:0000256" key="2">
    <source>
        <dbReference type="SAM" id="Phobius"/>
    </source>
</evidence>
<dbReference type="Proteomes" id="UP000002748">
    <property type="component" value="Unassembled WGS sequence"/>
</dbReference>
<evidence type="ECO:0000313" key="3">
    <source>
        <dbReference type="EMBL" id="EJT50237.1"/>
    </source>
</evidence>